<evidence type="ECO:0000256" key="1">
    <source>
        <dbReference type="ARBA" id="ARBA00004842"/>
    </source>
</evidence>
<organism evidence="12 13">
    <name type="scientific">Chiayiivirga flava</name>
    <dbReference type="NCBI Taxonomy" id="659595"/>
    <lineage>
        <taxon>Bacteria</taxon>
        <taxon>Pseudomonadati</taxon>
        <taxon>Pseudomonadota</taxon>
        <taxon>Gammaproteobacteria</taxon>
        <taxon>Lysobacterales</taxon>
        <taxon>Lysobacteraceae</taxon>
        <taxon>Chiayiivirga</taxon>
    </lineage>
</organism>
<dbReference type="EC" id="2.7.1.71" evidence="3 11"/>
<dbReference type="SUPFAM" id="SSF52540">
    <property type="entry name" value="P-loop containing nucleoside triphosphate hydrolases"/>
    <property type="match status" value="1"/>
</dbReference>
<keyword evidence="8 11" id="KW-0067">ATP-binding</keyword>
<dbReference type="InterPro" id="IPR031322">
    <property type="entry name" value="Shikimate/glucono_kinase"/>
</dbReference>
<feature type="binding site" evidence="11">
    <location>
        <position position="60"/>
    </location>
    <ligand>
        <name>substrate</name>
    </ligand>
</feature>
<dbReference type="GO" id="GO:0008652">
    <property type="term" value="P:amino acid biosynthetic process"/>
    <property type="evidence" value="ECO:0007669"/>
    <property type="project" value="UniProtKB-KW"/>
</dbReference>
<dbReference type="GO" id="GO:0005524">
    <property type="term" value="F:ATP binding"/>
    <property type="evidence" value="ECO:0007669"/>
    <property type="project" value="UniProtKB-UniRule"/>
</dbReference>
<evidence type="ECO:0000256" key="6">
    <source>
        <dbReference type="ARBA" id="ARBA00022741"/>
    </source>
</evidence>
<dbReference type="UniPathway" id="UPA00053">
    <property type="reaction ID" value="UER00088"/>
</dbReference>
<evidence type="ECO:0000256" key="10">
    <source>
        <dbReference type="ARBA" id="ARBA00048567"/>
    </source>
</evidence>
<gene>
    <name evidence="11" type="primary">aroK</name>
    <name evidence="12" type="ORF">HNQ52_000787</name>
</gene>
<keyword evidence="13" id="KW-1185">Reference proteome</keyword>
<keyword evidence="11" id="KW-0479">Metal-binding</keyword>
<dbReference type="Gene3D" id="3.40.50.300">
    <property type="entry name" value="P-loop containing nucleotide triphosphate hydrolases"/>
    <property type="match status" value="1"/>
</dbReference>
<keyword evidence="11" id="KW-0460">Magnesium</keyword>
<keyword evidence="9 11" id="KW-0057">Aromatic amino acid biosynthesis</keyword>
<dbReference type="GO" id="GO:0009423">
    <property type="term" value="P:chorismate biosynthetic process"/>
    <property type="evidence" value="ECO:0007669"/>
    <property type="project" value="UniProtKB-UniRule"/>
</dbReference>
<dbReference type="PRINTS" id="PR01100">
    <property type="entry name" value="SHIKIMTKNASE"/>
</dbReference>
<dbReference type="InterPro" id="IPR000623">
    <property type="entry name" value="Shikimate_kinase/TSH1"/>
</dbReference>
<dbReference type="PANTHER" id="PTHR21087:SF16">
    <property type="entry name" value="SHIKIMATE KINASE 1, CHLOROPLASTIC"/>
    <property type="match status" value="1"/>
</dbReference>
<comment type="cofactor">
    <cofactor evidence="11">
        <name>Mg(2+)</name>
        <dbReference type="ChEBI" id="CHEBI:18420"/>
    </cofactor>
    <text evidence="11">Binds 1 Mg(2+) ion per subunit.</text>
</comment>
<sequence length="181" mass="19587">MKVAPNLILVGPMGSGKSSIGRRLARRLGLAFVDADTELERRTGATIPLIFELEGEAGFRQRERALLASLCAGRDQVIATGGGAVLDPDTRRQLADAGFVIHLKIDIDRQLQRLARDRVRPLLQTADRREKLLALGAQRAPLYAQIADLELDSGRMSVGAAADRLAELLQDRWQSPAAGAA</sequence>
<dbReference type="InterPro" id="IPR027417">
    <property type="entry name" value="P-loop_NTPase"/>
</dbReference>
<reference evidence="12 13" key="1">
    <citation type="submission" date="2020-08" db="EMBL/GenBank/DDBJ databases">
        <title>Genomic Encyclopedia of Type Strains, Phase IV (KMG-IV): sequencing the most valuable type-strain genomes for metagenomic binning, comparative biology and taxonomic classification.</title>
        <authorList>
            <person name="Goeker M."/>
        </authorList>
    </citation>
    <scope>NUCLEOTIDE SEQUENCE [LARGE SCALE GENOMIC DNA]</scope>
    <source>
        <strain evidence="12 13">DSM 24163</strain>
    </source>
</reference>
<dbReference type="Proteomes" id="UP000521199">
    <property type="component" value="Unassembled WGS sequence"/>
</dbReference>
<feature type="binding site" evidence="11">
    <location>
        <position position="18"/>
    </location>
    <ligand>
        <name>Mg(2+)</name>
        <dbReference type="ChEBI" id="CHEBI:18420"/>
    </ligand>
</feature>
<evidence type="ECO:0000256" key="4">
    <source>
        <dbReference type="ARBA" id="ARBA00022605"/>
    </source>
</evidence>
<evidence type="ECO:0000313" key="13">
    <source>
        <dbReference type="Proteomes" id="UP000521199"/>
    </source>
</evidence>
<evidence type="ECO:0000256" key="2">
    <source>
        <dbReference type="ARBA" id="ARBA00006997"/>
    </source>
</evidence>
<evidence type="ECO:0000256" key="5">
    <source>
        <dbReference type="ARBA" id="ARBA00022679"/>
    </source>
</evidence>
<dbReference type="PANTHER" id="PTHR21087">
    <property type="entry name" value="SHIKIMATE KINASE"/>
    <property type="match status" value="1"/>
</dbReference>
<evidence type="ECO:0000313" key="12">
    <source>
        <dbReference type="EMBL" id="MBB5207271.1"/>
    </source>
</evidence>
<evidence type="ECO:0000256" key="9">
    <source>
        <dbReference type="ARBA" id="ARBA00023141"/>
    </source>
</evidence>
<proteinExistence type="inferred from homology"/>
<feature type="binding site" evidence="11">
    <location>
        <position position="82"/>
    </location>
    <ligand>
        <name>substrate</name>
    </ligand>
</feature>
<keyword evidence="4 11" id="KW-0028">Amino-acid biosynthesis</keyword>
<dbReference type="HAMAP" id="MF_00109">
    <property type="entry name" value="Shikimate_kinase"/>
    <property type="match status" value="1"/>
</dbReference>
<dbReference type="EMBL" id="JACHHP010000001">
    <property type="protein sequence ID" value="MBB5207271.1"/>
    <property type="molecule type" value="Genomic_DNA"/>
</dbReference>
<name>A0A7W8D5U8_9GAMM</name>
<feature type="binding site" evidence="11">
    <location>
        <position position="36"/>
    </location>
    <ligand>
        <name>substrate</name>
    </ligand>
</feature>
<comment type="function">
    <text evidence="11">Catalyzes the specific phosphorylation of the 3-hydroxyl group of shikimic acid using ATP as a cosubstrate.</text>
</comment>
<accession>A0A7W8D5U8</accession>
<comment type="subcellular location">
    <subcellularLocation>
        <location evidence="11">Cytoplasm</location>
    </subcellularLocation>
</comment>
<dbReference type="InterPro" id="IPR023000">
    <property type="entry name" value="Shikimate_kinase_CS"/>
</dbReference>
<evidence type="ECO:0000256" key="11">
    <source>
        <dbReference type="HAMAP-Rule" id="MF_00109"/>
    </source>
</evidence>
<dbReference type="GO" id="GO:0004765">
    <property type="term" value="F:shikimate kinase activity"/>
    <property type="evidence" value="ECO:0007669"/>
    <property type="project" value="UniProtKB-UniRule"/>
</dbReference>
<comment type="subunit">
    <text evidence="11">Monomer.</text>
</comment>
<dbReference type="AlphaFoldDB" id="A0A7W8D5U8"/>
<comment type="caution">
    <text evidence="11">Lacks conserved residue(s) required for the propagation of feature annotation.</text>
</comment>
<dbReference type="GO" id="GO:0005829">
    <property type="term" value="C:cytosol"/>
    <property type="evidence" value="ECO:0007669"/>
    <property type="project" value="TreeGrafter"/>
</dbReference>
<dbReference type="Pfam" id="PF01202">
    <property type="entry name" value="SKI"/>
    <property type="match status" value="1"/>
</dbReference>
<protein>
    <recommendedName>
        <fullName evidence="3 11">Shikimate kinase</fullName>
        <shortName evidence="11">SK</shortName>
        <ecNumber evidence="3 11">2.7.1.71</ecNumber>
    </recommendedName>
</protein>
<dbReference type="PROSITE" id="PS01128">
    <property type="entry name" value="SHIKIMATE_KINASE"/>
    <property type="match status" value="1"/>
</dbReference>
<dbReference type="GO" id="GO:0009073">
    <property type="term" value="P:aromatic amino acid family biosynthetic process"/>
    <property type="evidence" value="ECO:0007669"/>
    <property type="project" value="UniProtKB-KW"/>
</dbReference>
<keyword evidence="11" id="KW-0963">Cytoplasm</keyword>
<dbReference type="CDD" id="cd00464">
    <property type="entry name" value="SK"/>
    <property type="match status" value="1"/>
</dbReference>
<dbReference type="GO" id="GO:0000287">
    <property type="term" value="F:magnesium ion binding"/>
    <property type="evidence" value="ECO:0007669"/>
    <property type="project" value="UniProtKB-UniRule"/>
</dbReference>
<evidence type="ECO:0000256" key="3">
    <source>
        <dbReference type="ARBA" id="ARBA00012154"/>
    </source>
</evidence>
<comment type="caution">
    <text evidence="12">The sequence shown here is derived from an EMBL/GenBank/DDBJ whole genome shotgun (WGS) entry which is preliminary data.</text>
</comment>
<keyword evidence="7 11" id="KW-0418">Kinase</keyword>
<feature type="binding site" evidence="11">
    <location>
        <position position="139"/>
    </location>
    <ligand>
        <name>substrate</name>
    </ligand>
</feature>
<evidence type="ECO:0000256" key="7">
    <source>
        <dbReference type="ARBA" id="ARBA00022777"/>
    </source>
</evidence>
<comment type="catalytic activity">
    <reaction evidence="10 11">
        <text>shikimate + ATP = 3-phosphoshikimate + ADP + H(+)</text>
        <dbReference type="Rhea" id="RHEA:13121"/>
        <dbReference type="ChEBI" id="CHEBI:15378"/>
        <dbReference type="ChEBI" id="CHEBI:30616"/>
        <dbReference type="ChEBI" id="CHEBI:36208"/>
        <dbReference type="ChEBI" id="CHEBI:145989"/>
        <dbReference type="ChEBI" id="CHEBI:456216"/>
        <dbReference type="EC" id="2.7.1.71"/>
    </reaction>
</comment>
<feature type="binding site" evidence="11">
    <location>
        <position position="120"/>
    </location>
    <ligand>
        <name>ATP</name>
        <dbReference type="ChEBI" id="CHEBI:30616"/>
    </ligand>
</feature>
<comment type="pathway">
    <text evidence="1 11">Metabolic intermediate biosynthesis; chorismate biosynthesis; chorismate from D-erythrose 4-phosphate and phosphoenolpyruvate: step 5/7.</text>
</comment>
<keyword evidence="5 11" id="KW-0808">Transferase</keyword>
<dbReference type="RefSeq" id="WP_183959786.1">
    <property type="nucleotide sequence ID" value="NZ_JACHHP010000001.1"/>
</dbReference>
<comment type="similarity">
    <text evidence="2 11">Belongs to the shikimate kinase family.</text>
</comment>
<keyword evidence="6 11" id="KW-0547">Nucleotide-binding</keyword>
<evidence type="ECO:0000256" key="8">
    <source>
        <dbReference type="ARBA" id="ARBA00022840"/>
    </source>
</evidence>
<feature type="binding site" evidence="11">
    <location>
        <begin position="14"/>
        <end position="19"/>
    </location>
    <ligand>
        <name>ATP</name>
        <dbReference type="ChEBI" id="CHEBI:30616"/>
    </ligand>
</feature>